<evidence type="ECO:0000313" key="10">
    <source>
        <dbReference type="EMBL" id="CAD9668015.1"/>
    </source>
</evidence>
<feature type="transmembrane region" description="Helical" evidence="9">
    <location>
        <begin position="233"/>
        <end position="254"/>
    </location>
</feature>
<name>A0A7S2RDF7_9STRA</name>
<comment type="similarity">
    <text evidence="3 9">Belongs to the RFT1 family.</text>
</comment>
<proteinExistence type="inferred from homology"/>
<dbReference type="GO" id="GO:0006488">
    <property type="term" value="P:dolichol-linked oligosaccharide biosynthetic process"/>
    <property type="evidence" value="ECO:0007669"/>
    <property type="project" value="InterPro"/>
</dbReference>
<feature type="transmembrane region" description="Helical" evidence="9">
    <location>
        <begin position="136"/>
        <end position="157"/>
    </location>
</feature>
<evidence type="ECO:0000256" key="7">
    <source>
        <dbReference type="ARBA" id="ARBA00023136"/>
    </source>
</evidence>
<comment type="pathway">
    <text evidence="2">Protein modification; protein glycosylation.</text>
</comment>
<dbReference type="GO" id="GO:0034203">
    <property type="term" value="P:glycolipid translocation"/>
    <property type="evidence" value="ECO:0007669"/>
    <property type="project" value="TreeGrafter"/>
</dbReference>
<evidence type="ECO:0000256" key="3">
    <source>
        <dbReference type="ARBA" id="ARBA00010288"/>
    </source>
</evidence>
<evidence type="ECO:0000256" key="9">
    <source>
        <dbReference type="RuleBase" id="RU365067"/>
    </source>
</evidence>
<evidence type="ECO:0000256" key="2">
    <source>
        <dbReference type="ARBA" id="ARBA00004922"/>
    </source>
</evidence>
<reference evidence="10" key="1">
    <citation type="submission" date="2021-01" db="EMBL/GenBank/DDBJ databases">
        <authorList>
            <person name="Corre E."/>
            <person name="Pelletier E."/>
            <person name="Niang G."/>
            <person name="Scheremetjew M."/>
            <person name="Finn R."/>
            <person name="Kale V."/>
            <person name="Holt S."/>
            <person name="Cochrane G."/>
            <person name="Meng A."/>
            <person name="Brown T."/>
            <person name="Cohen L."/>
        </authorList>
    </citation>
    <scope>NUCLEOTIDE SEQUENCE</scope>
    <source>
        <strain evidence="10">NY070348D</strain>
    </source>
</reference>
<gene>
    <name evidence="10" type="ORF">QSP1433_LOCUS2281</name>
</gene>
<dbReference type="GO" id="GO:0005789">
    <property type="term" value="C:endoplasmic reticulum membrane"/>
    <property type="evidence" value="ECO:0007669"/>
    <property type="project" value="UniProtKB-SubCell"/>
</dbReference>
<dbReference type="PANTHER" id="PTHR13117:SF5">
    <property type="entry name" value="PROTEIN RFT1 HOMOLOG"/>
    <property type="match status" value="1"/>
</dbReference>
<keyword evidence="4 9" id="KW-0812">Transmembrane</keyword>
<protein>
    <recommendedName>
        <fullName evidence="9">Protein RFT1 homolog</fullName>
    </recommendedName>
</protein>
<evidence type="ECO:0000256" key="5">
    <source>
        <dbReference type="ARBA" id="ARBA00022824"/>
    </source>
</evidence>
<keyword evidence="6 9" id="KW-1133">Transmembrane helix</keyword>
<feature type="transmembrane region" description="Helical" evidence="9">
    <location>
        <begin position="203"/>
        <end position="227"/>
    </location>
</feature>
<comment type="subcellular location">
    <subcellularLocation>
        <location evidence="1 9">Endoplasmic reticulum membrane</location>
        <topology evidence="1 9">Multi-pass membrane protein</topology>
    </subcellularLocation>
</comment>
<evidence type="ECO:0000256" key="4">
    <source>
        <dbReference type="ARBA" id="ARBA00022692"/>
    </source>
</evidence>
<dbReference type="AlphaFoldDB" id="A0A7S2RDF7"/>
<organism evidence="10">
    <name type="scientific">Mucochytrium quahogii</name>
    <dbReference type="NCBI Taxonomy" id="96639"/>
    <lineage>
        <taxon>Eukaryota</taxon>
        <taxon>Sar</taxon>
        <taxon>Stramenopiles</taxon>
        <taxon>Bigyra</taxon>
        <taxon>Labyrinthulomycetes</taxon>
        <taxon>Thraustochytrida</taxon>
        <taxon>Thraustochytriidae</taxon>
        <taxon>Mucochytrium</taxon>
    </lineage>
</organism>
<keyword evidence="5" id="KW-0256">Endoplasmic reticulum</keyword>
<comment type="function">
    <text evidence="8 9">Intramembrane glycolipid transporter that operates in the biosynthetic pathway of dolichol-linked oligosaccharides, the glycan precursors employed in protein asparagine (N)-glycosylation. The sequential addition of sugars to dolichol pyrophosphate produces dolichol-linked oligosaccharides containing fourteen sugars, including two GlcNAcs, nine mannoses and three glucoses. Once assembled, the oligosaccharide is transferred from the lipid to nascent proteins by oligosaccharyltransferases. The assembly of dolichol-linked oligosaccharides begins on the cytosolic side of the endoplasmic reticulum membrane and finishes in its lumen. RFT1 could mediate the translocation of the cytosolically oriented intermediate DolPP-GlcNAc2Man5, produced by ALG11, into the ER lumen where dolichol-linked oligosaccharides assembly continues. However, the intramembrane lipid transporter activity could not be confirmed in vitro.</text>
</comment>
<feature type="transmembrane region" description="Helical" evidence="9">
    <location>
        <begin position="6"/>
        <end position="24"/>
    </location>
</feature>
<dbReference type="EMBL" id="HBHK01003864">
    <property type="protein sequence ID" value="CAD9668015.1"/>
    <property type="molecule type" value="Transcribed_RNA"/>
</dbReference>
<evidence type="ECO:0000256" key="1">
    <source>
        <dbReference type="ARBA" id="ARBA00004477"/>
    </source>
</evidence>
<comment type="caution">
    <text evidence="9">Lacks conserved residue(s) required for the propagation of feature annotation.</text>
</comment>
<dbReference type="InterPro" id="IPR007594">
    <property type="entry name" value="RFT1"/>
</dbReference>
<evidence type="ECO:0000256" key="8">
    <source>
        <dbReference type="ARBA" id="ARBA00045912"/>
    </source>
</evidence>
<dbReference type="Pfam" id="PF04506">
    <property type="entry name" value="Rft-1"/>
    <property type="match status" value="1"/>
</dbReference>
<sequence>MEASDLAVYALVFNLGSLVARFVFQPIEETAFAVFGKLNDIAGKMDSQNKDHHLSVGALVGTLCKTMCIIGLTFVTFGPSYSHLLLHLLYGNKWSNQTDAPRALGVYCVYVLIIAVNGITEAFVHAIGDKKSLQDFNAWLFLFSLIYLGAAAVLLPFRAVGLILANCINMGMRILFSTNFILKWEDPVSKQRVDSIRQLCPSLQTLFAFSSSAVAVSVSETTVYHAFASWPRAGAHVAIGAVALVSTFAFLVFVSEKKYVANLRDLRRALAGKSG</sequence>
<accession>A0A7S2RDF7</accession>
<evidence type="ECO:0000256" key="6">
    <source>
        <dbReference type="ARBA" id="ARBA00022989"/>
    </source>
</evidence>
<feature type="transmembrane region" description="Helical" evidence="9">
    <location>
        <begin position="104"/>
        <end position="124"/>
    </location>
</feature>
<dbReference type="PANTHER" id="PTHR13117">
    <property type="entry name" value="ENDOPLASMIC RETICULUM MULTISPAN TRANSMEMBRANE PROTEIN-RELATED"/>
    <property type="match status" value="1"/>
</dbReference>
<keyword evidence="7 9" id="KW-0472">Membrane</keyword>